<proteinExistence type="predicted"/>
<organism evidence="2 3">
    <name type="scientific">Saccoglossus kowalevskii</name>
    <name type="common">Acorn worm</name>
    <dbReference type="NCBI Taxonomy" id="10224"/>
    <lineage>
        <taxon>Eukaryota</taxon>
        <taxon>Metazoa</taxon>
        <taxon>Hemichordata</taxon>
        <taxon>Enteropneusta</taxon>
        <taxon>Harrimaniidae</taxon>
        <taxon>Saccoglossus</taxon>
    </lineage>
</organism>
<dbReference type="Pfam" id="PF12657">
    <property type="entry name" value="TFIIIC_delta"/>
    <property type="match status" value="1"/>
</dbReference>
<dbReference type="RefSeq" id="XP_006818819.1">
    <property type="nucleotide sequence ID" value="XM_006818756.1"/>
</dbReference>
<reference evidence="3" key="1">
    <citation type="submission" date="2025-08" db="UniProtKB">
        <authorList>
            <consortium name="RefSeq"/>
        </authorList>
    </citation>
    <scope>IDENTIFICATION</scope>
    <source>
        <tissue evidence="3">Testes</tissue>
    </source>
</reference>
<keyword evidence="2" id="KW-1185">Reference proteome</keyword>
<sequence>MAAPIVTCMVPLSHNICGSEVFSWSLDHKTAIATDHCVYIMDIQCSSSDSSKSFTLPKSVIPASEKSLEFDVQISEETVLENIQLKPSESLATMTLDPTLSPRIGLPEVYLGYKMVKWSPLHCDQQGRSLLCCLTMDHRLTIYKHMAVKKWEKIIDVSELLYSTVKENKFKFPHHLTPDVHKPFIGKCEIYERYKKRHYMLAVIAMEWSDLYHSHKDTTLTPAKKMKIEKVAEKFTLLATLNRSSHVVIWKLMTPIISENSLTIHGVIDTSFETPVSLSWCHLSGLSSDSLSNQYGIFAVGDISGQIVVWKMDVHCRQSGSLDSLTVWEDKDLLSPSKMTWKYMANKDIYILAAAKGAYLMIFMIKIKDNKLILVSKYQPSTVHPVSITGLSFQDNIIMTLSMEGTIKKTIIKVEQNAISSETQPVLLNANEKEIRKYHYVVLSPNCVYAAFVTSLLNNITKKTKVEVQIMEVCNESELLKYLLAIKGSLSNYVDTIEYIRQHIVSDNLSQPLQQFMKSTETTPALIKLGLFIQRIQLNQVKQTLSGKTVTEGEEISDDIKELKSQENQLVKMF</sequence>
<evidence type="ECO:0000313" key="3">
    <source>
        <dbReference type="RefSeq" id="XP_006818819.1"/>
    </source>
</evidence>
<dbReference type="SUPFAM" id="SSF50978">
    <property type="entry name" value="WD40 repeat-like"/>
    <property type="match status" value="1"/>
</dbReference>
<accession>A0ABM0MFM8</accession>
<dbReference type="InterPro" id="IPR044230">
    <property type="entry name" value="GTF3C4"/>
</dbReference>
<evidence type="ECO:0000259" key="1">
    <source>
        <dbReference type="Pfam" id="PF12657"/>
    </source>
</evidence>
<evidence type="ECO:0000313" key="2">
    <source>
        <dbReference type="Proteomes" id="UP000694865"/>
    </source>
</evidence>
<dbReference type="PANTHER" id="PTHR15496:SF2">
    <property type="entry name" value="GENERAL TRANSCRIPTION FACTOR 3C POLYPEPTIDE 4"/>
    <property type="match status" value="1"/>
</dbReference>
<dbReference type="InterPro" id="IPR036322">
    <property type="entry name" value="WD40_repeat_dom_sf"/>
</dbReference>
<name>A0ABM0MFM8_SACKO</name>
<dbReference type="PANTHER" id="PTHR15496">
    <property type="entry name" value="GENERAL TRANSCRIPTION FACTOR 3C POLYPEPTIDE 4 FAMILY"/>
    <property type="match status" value="1"/>
</dbReference>
<dbReference type="InterPro" id="IPR024761">
    <property type="entry name" value="TFIIIC_delta_N"/>
</dbReference>
<feature type="domain" description="Transcription factor IIIC 90kDa subunit N-terminal" evidence="1">
    <location>
        <begin position="24"/>
        <end position="429"/>
    </location>
</feature>
<dbReference type="GeneID" id="102801871"/>
<gene>
    <name evidence="3" type="primary">LOC102801871</name>
</gene>
<dbReference type="Proteomes" id="UP000694865">
    <property type="component" value="Unplaced"/>
</dbReference>
<protein>
    <submittedName>
        <fullName evidence="3">General transcription factor 3C polypeptide 4-like</fullName>
    </submittedName>
</protein>